<comment type="caution">
    <text evidence="2">The sequence shown here is derived from an EMBL/GenBank/DDBJ whole genome shotgun (WGS) entry which is preliminary data.</text>
</comment>
<dbReference type="GO" id="GO:0016757">
    <property type="term" value="F:glycosyltransferase activity"/>
    <property type="evidence" value="ECO:0007669"/>
    <property type="project" value="InterPro"/>
</dbReference>
<dbReference type="Gene3D" id="3.40.50.2000">
    <property type="entry name" value="Glycogen Phosphorylase B"/>
    <property type="match status" value="2"/>
</dbReference>
<dbReference type="Pfam" id="PF00534">
    <property type="entry name" value="Glycos_transf_1"/>
    <property type="match status" value="1"/>
</dbReference>
<dbReference type="Proteomes" id="UP000033035">
    <property type="component" value="Unassembled WGS sequence"/>
</dbReference>
<dbReference type="CDD" id="cd03801">
    <property type="entry name" value="GT4_PimA-like"/>
    <property type="match status" value="1"/>
</dbReference>
<reference evidence="2 3" key="1">
    <citation type="submission" date="2013-04" db="EMBL/GenBank/DDBJ databases">
        <title>The Genome Sequence of Parabacteroides gordonii DSM 23371.</title>
        <authorList>
            <consortium name="The Broad Institute Genomics Platform"/>
            <person name="Earl A."/>
            <person name="Ward D."/>
            <person name="Feldgarden M."/>
            <person name="Gevers D."/>
            <person name="Martens E."/>
            <person name="Sakamoto M."/>
            <person name="Benno Y."/>
            <person name="Suzuki N."/>
            <person name="Matsunaga N."/>
            <person name="Koshihara K."/>
            <person name="Seki M."/>
            <person name="Komiya H."/>
            <person name="Walker B."/>
            <person name="Young S."/>
            <person name="Zeng Q."/>
            <person name="Gargeya S."/>
            <person name="Fitzgerald M."/>
            <person name="Haas B."/>
            <person name="Abouelleil A."/>
            <person name="Allen A.W."/>
            <person name="Alvarado L."/>
            <person name="Arachchi H.M."/>
            <person name="Berlin A.M."/>
            <person name="Chapman S.B."/>
            <person name="Gainer-Dewar J."/>
            <person name="Goldberg J."/>
            <person name="Griggs A."/>
            <person name="Gujja S."/>
            <person name="Hansen M."/>
            <person name="Howarth C."/>
            <person name="Imamovic A."/>
            <person name="Ireland A."/>
            <person name="Larimer J."/>
            <person name="McCowan C."/>
            <person name="Murphy C."/>
            <person name="Pearson M."/>
            <person name="Poon T.W."/>
            <person name="Priest M."/>
            <person name="Roberts A."/>
            <person name="Saif S."/>
            <person name="Shea T."/>
            <person name="Sisk P."/>
            <person name="Sykes S."/>
            <person name="Wortman J."/>
            <person name="Nusbaum C."/>
            <person name="Birren B."/>
        </authorList>
    </citation>
    <scope>NUCLEOTIDE SEQUENCE [LARGE SCALE GENOMIC DNA]</scope>
    <source>
        <strain evidence="2 3">MS-1</strain>
    </source>
</reference>
<dbReference type="AlphaFoldDB" id="A0A0F5J9V3"/>
<dbReference type="PATRIC" id="fig|1203610.3.peg.3521"/>
<proteinExistence type="predicted"/>
<sequence>MENHNKKILIIGAIPYKSRTNSYGGITILLQDFIDYLTNKQYSYKVIPTNRFSGRFSKGINILYVIGKYMMNLRNVDIITFHVTSKGAFILFPLLSPLALLCNKKIVFRKFAGSFKTVYEKQSSIIKAYFRFFLKRTDLILVETKELVSFFAELSGNPDKVIWFPNARRKNKIIKTSPFQKRFVFISHVKQSKGINEILEVSKRLPPNYILDIYGPIRDNSYTSDYFNQYNITYHGSLEPDQVSNTLINYDVLLLPTFHAGEGYPGIIIEAFSLGIPVITTNFGGIPEIVTDQYNGKLISPKNIEELEKAILSFNSTNYAGYSRNALHSFAENFDSETVNKRIVDKIIS</sequence>
<evidence type="ECO:0000313" key="3">
    <source>
        <dbReference type="Proteomes" id="UP000033035"/>
    </source>
</evidence>
<evidence type="ECO:0000259" key="1">
    <source>
        <dbReference type="Pfam" id="PF00534"/>
    </source>
</evidence>
<dbReference type="PANTHER" id="PTHR12526">
    <property type="entry name" value="GLYCOSYLTRANSFERASE"/>
    <property type="match status" value="1"/>
</dbReference>
<keyword evidence="3" id="KW-1185">Reference proteome</keyword>
<feature type="domain" description="Glycosyl transferase family 1" evidence="1">
    <location>
        <begin position="180"/>
        <end position="316"/>
    </location>
</feature>
<accession>A0A0F5J9V3</accession>
<dbReference type="STRING" id="1203610.HMPREF1536_03454"/>
<dbReference type="SUPFAM" id="SSF53756">
    <property type="entry name" value="UDP-Glycosyltransferase/glycogen phosphorylase"/>
    <property type="match status" value="1"/>
</dbReference>
<name>A0A0F5J9V3_9BACT</name>
<dbReference type="EMBL" id="AQHW01000016">
    <property type="protein sequence ID" value="KKB54534.1"/>
    <property type="molecule type" value="Genomic_DNA"/>
</dbReference>
<gene>
    <name evidence="2" type="ORF">HMPREF1536_03454</name>
</gene>
<dbReference type="RefSeq" id="WP_044192076.1">
    <property type="nucleotide sequence ID" value="NZ_AUAE01000017.1"/>
</dbReference>
<dbReference type="InterPro" id="IPR001296">
    <property type="entry name" value="Glyco_trans_1"/>
</dbReference>
<dbReference type="HOGENOM" id="CLU_009583_14_0_10"/>
<protein>
    <recommendedName>
        <fullName evidence="1">Glycosyl transferase family 1 domain-containing protein</fullName>
    </recommendedName>
</protein>
<evidence type="ECO:0000313" key="2">
    <source>
        <dbReference type="EMBL" id="KKB54534.1"/>
    </source>
</evidence>
<organism evidence="2 3">
    <name type="scientific">Parabacteroides gordonii MS-1 = DSM 23371</name>
    <dbReference type="NCBI Taxonomy" id="1203610"/>
    <lineage>
        <taxon>Bacteria</taxon>
        <taxon>Pseudomonadati</taxon>
        <taxon>Bacteroidota</taxon>
        <taxon>Bacteroidia</taxon>
        <taxon>Bacteroidales</taxon>
        <taxon>Tannerellaceae</taxon>
        <taxon>Parabacteroides</taxon>
    </lineage>
</organism>